<dbReference type="PANTHER" id="PTHR41335:SF1">
    <property type="entry name" value="MEMBRANE PROTEIN"/>
    <property type="match status" value="1"/>
</dbReference>
<dbReference type="KEGG" id="gtl:EP073_00510"/>
<dbReference type="Proteomes" id="UP000287502">
    <property type="component" value="Chromosome"/>
</dbReference>
<accession>A0A410JUQ8</accession>
<gene>
    <name evidence="8" type="ORF">EP073_00510</name>
</gene>
<feature type="domain" description="Lipopolysaccharide assembly protein A" evidence="7">
    <location>
        <begin position="23"/>
        <end position="86"/>
    </location>
</feature>
<evidence type="ECO:0000313" key="9">
    <source>
        <dbReference type="Proteomes" id="UP000287502"/>
    </source>
</evidence>
<dbReference type="AlphaFoldDB" id="A0A410JUQ8"/>
<proteinExistence type="predicted"/>
<organism evidence="8 9">
    <name type="scientific">Geovibrio thiophilus</name>
    <dbReference type="NCBI Taxonomy" id="139438"/>
    <lineage>
        <taxon>Bacteria</taxon>
        <taxon>Pseudomonadati</taxon>
        <taxon>Deferribacterota</taxon>
        <taxon>Deferribacteres</taxon>
        <taxon>Deferribacterales</taxon>
        <taxon>Geovibrionaceae</taxon>
        <taxon>Geovibrio</taxon>
    </lineage>
</organism>
<dbReference type="RefSeq" id="WP_128465221.1">
    <property type="nucleotide sequence ID" value="NZ_CP035108.1"/>
</dbReference>
<feature type="transmembrane region" description="Helical" evidence="6">
    <location>
        <begin position="42"/>
        <end position="63"/>
    </location>
</feature>
<evidence type="ECO:0000256" key="5">
    <source>
        <dbReference type="SAM" id="Coils"/>
    </source>
</evidence>
<name>A0A410JUQ8_9BACT</name>
<dbReference type="PANTHER" id="PTHR41335">
    <property type="entry name" value="MEMBRANE PROTEIN-RELATED"/>
    <property type="match status" value="1"/>
</dbReference>
<keyword evidence="9" id="KW-1185">Reference proteome</keyword>
<evidence type="ECO:0000256" key="2">
    <source>
        <dbReference type="ARBA" id="ARBA00022692"/>
    </source>
</evidence>
<dbReference type="OrthoDB" id="9814530at2"/>
<keyword evidence="4 6" id="KW-0472">Membrane</keyword>
<evidence type="ECO:0000256" key="4">
    <source>
        <dbReference type="ARBA" id="ARBA00023136"/>
    </source>
</evidence>
<keyword evidence="1" id="KW-1003">Cell membrane</keyword>
<sequence length="102" mass="11610">MKIISNTIKLLIIAVVVIFAVMNVQQVEVTYFFNSPAVKMPLFLVIIAAMVIGLVLSSMLYFFDRMKLTSEIRKLKKKVKTGEDEIKRLRSLPFNGNSSKEI</sequence>
<dbReference type="InterPro" id="IPR010445">
    <property type="entry name" value="LapA_dom"/>
</dbReference>
<reference evidence="8 9" key="1">
    <citation type="submission" date="2019-01" db="EMBL/GenBank/DDBJ databases">
        <title>Geovibrio thiophilus DSM 11263, complete genome.</title>
        <authorList>
            <person name="Spring S."/>
            <person name="Bunk B."/>
            <person name="Sproer C."/>
        </authorList>
    </citation>
    <scope>NUCLEOTIDE SEQUENCE [LARGE SCALE GENOMIC DNA]</scope>
    <source>
        <strain evidence="8 9">DSM 11263</strain>
    </source>
</reference>
<evidence type="ECO:0000259" key="7">
    <source>
        <dbReference type="Pfam" id="PF06305"/>
    </source>
</evidence>
<evidence type="ECO:0000256" key="6">
    <source>
        <dbReference type="SAM" id="Phobius"/>
    </source>
</evidence>
<keyword evidence="2 6" id="KW-0812">Transmembrane</keyword>
<protein>
    <submittedName>
        <fullName evidence="8">LapA family protein</fullName>
    </submittedName>
</protein>
<keyword evidence="3 6" id="KW-1133">Transmembrane helix</keyword>
<dbReference type="EMBL" id="CP035108">
    <property type="protein sequence ID" value="QAR31934.1"/>
    <property type="molecule type" value="Genomic_DNA"/>
</dbReference>
<evidence type="ECO:0000256" key="1">
    <source>
        <dbReference type="ARBA" id="ARBA00022475"/>
    </source>
</evidence>
<evidence type="ECO:0000313" key="8">
    <source>
        <dbReference type="EMBL" id="QAR31934.1"/>
    </source>
</evidence>
<dbReference type="Pfam" id="PF06305">
    <property type="entry name" value="LapA_dom"/>
    <property type="match status" value="1"/>
</dbReference>
<dbReference type="GO" id="GO:0005886">
    <property type="term" value="C:plasma membrane"/>
    <property type="evidence" value="ECO:0007669"/>
    <property type="project" value="InterPro"/>
</dbReference>
<keyword evidence="5" id="KW-0175">Coiled coil</keyword>
<evidence type="ECO:0000256" key="3">
    <source>
        <dbReference type="ARBA" id="ARBA00022989"/>
    </source>
</evidence>
<feature type="coiled-coil region" evidence="5">
    <location>
        <begin position="65"/>
        <end position="92"/>
    </location>
</feature>